<dbReference type="Pfam" id="PF18962">
    <property type="entry name" value="Por_Secre_tail"/>
    <property type="match status" value="1"/>
</dbReference>
<feature type="signal peptide" evidence="1">
    <location>
        <begin position="1"/>
        <end position="22"/>
    </location>
</feature>
<keyword evidence="4" id="KW-1185">Reference proteome</keyword>
<gene>
    <name evidence="3" type="ORF">KUV50_15875</name>
</gene>
<feature type="chain" id="PRO_5037834246" evidence="1">
    <location>
        <begin position="23"/>
        <end position="570"/>
    </location>
</feature>
<dbReference type="NCBIfam" id="TIGR04183">
    <property type="entry name" value="Por_Secre_tail"/>
    <property type="match status" value="1"/>
</dbReference>
<dbReference type="InterPro" id="IPR011044">
    <property type="entry name" value="Quino_amine_DH_bsu"/>
</dbReference>
<proteinExistence type="predicted"/>
<dbReference type="RefSeq" id="WP_222581168.1">
    <property type="nucleotide sequence ID" value="NZ_JAHVHU010000016.1"/>
</dbReference>
<dbReference type="InterPro" id="IPR026444">
    <property type="entry name" value="Secre_tail"/>
</dbReference>
<reference evidence="3" key="1">
    <citation type="submission" date="2021-06" db="EMBL/GenBank/DDBJ databases">
        <title>44 bacteria genomes isolated from Dapeng, Shenzhen.</title>
        <authorList>
            <person name="Zheng W."/>
            <person name="Yu S."/>
            <person name="Huang Y."/>
        </authorList>
    </citation>
    <scope>NUCLEOTIDE SEQUENCE</scope>
    <source>
        <strain evidence="3">DP5N28-2</strain>
    </source>
</reference>
<feature type="domain" description="Secretion system C-terminal sorting" evidence="2">
    <location>
        <begin position="495"/>
        <end position="568"/>
    </location>
</feature>
<name>A0A953HPZ1_9BACT</name>
<evidence type="ECO:0000256" key="1">
    <source>
        <dbReference type="SAM" id="SignalP"/>
    </source>
</evidence>
<dbReference type="EMBL" id="JAHVHU010000016">
    <property type="protein sequence ID" value="MBY5959632.1"/>
    <property type="molecule type" value="Genomic_DNA"/>
</dbReference>
<keyword evidence="1" id="KW-0732">Signal</keyword>
<protein>
    <submittedName>
        <fullName evidence="3">T9SS type A sorting domain-containing protein</fullName>
    </submittedName>
</protein>
<dbReference type="SUPFAM" id="SSF50969">
    <property type="entry name" value="YVTN repeat-like/Quinoprotein amine dehydrogenase"/>
    <property type="match status" value="1"/>
</dbReference>
<evidence type="ECO:0000313" key="4">
    <source>
        <dbReference type="Proteomes" id="UP000753961"/>
    </source>
</evidence>
<sequence length="570" mass="64226">MGRRRRLLTTVWLVLSIGQINAQLNHSEKIILDSVSIYPHHGFEFDGGYVVGGAENSCHIATVWKMDESFRRVQTKQLIHDSYEISAMYDMTKNDSVIEVMTWQLQTEDVTSAEGIKWYAVDPVDLTILDSLYIPELHSKDGLFLDSLWVVHTRDDTLLFISPVDGRTVHKQPFSTGPNHLTAAPSGVASWRDSMVFLIDSAYRVDTFHFDHQVLDVVTNSNALYVLTTDSVWAINSPHTGFIFRAEKSPEGARALLFQPFVPALVVFTTSSTCVYLDLNTLTPVQEVQLYYNEFHQEDVNYVALDDGSILRLGTTRVKGRSRGSIRYGQEMGFFHRFNEEYTEGGILRSDLKLKEVSIRDDYYGTKPKLILGDSAYFISADSDTRISWKFENVGHDQVGSGLTATNRLFAFNCTEGYYTQILDAIFSPGGSGGEGFNYQKQDDLTVGHEEKVLVYTAYPNGHYDADFSDNYQFFTFRYVLSDALQELRADELYIYPNPAGERVYISTTNGAGIQSSRLLTIDGALVAKMQPDKPTAEIELPINNLLPGVYILRVHTSKGTTVKKLLITR</sequence>
<dbReference type="AlphaFoldDB" id="A0A953HPZ1"/>
<dbReference type="Proteomes" id="UP000753961">
    <property type="component" value="Unassembled WGS sequence"/>
</dbReference>
<organism evidence="3 4">
    <name type="scientific">Membranihabitans marinus</name>
    <dbReference type="NCBI Taxonomy" id="1227546"/>
    <lineage>
        <taxon>Bacteria</taxon>
        <taxon>Pseudomonadati</taxon>
        <taxon>Bacteroidota</taxon>
        <taxon>Saprospiria</taxon>
        <taxon>Saprospirales</taxon>
        <taxon>Saprospiraceae</taxon>
        <taxon>Membranihabitans</taxon>
    </lineage>
</organism>
<evidence type="ECO:0000259" key="2">
    <source>
        <dbReference type="Pfam" id="PF18962"/>
    </source>
</evidence>
<comment type="caution">
    <text evidence="3">The sequence shown here is derived from an EMBL/GenBank/DDBJ whole genome shotgun (WGS) entry which is preliminary data.</text>
</comment>
<accession>A0A953HPZ1</accession>
<evidence type="ECO:0000313" key="3">
    <source>
        <dbReference type="EMBL" id="MBY5959632.1"/>
    </source>
</evidence>